<dbReference type="RefSeq" id="WP_185141217.1">
    <property type="nucleotide sequence ID" value="NZ_JACJVP010000004.1"/>
</dbReference>
<organism evidence="2 3">
    <name type="scientific">Cohnella nanjingensis</name>
    <dbReference type="NCBI Taxonomy" id="1387779"/>
    <lineage>
        <taxon>Bacteria</taxon>
        <taxon>Bacillati</taxon>
        <taxon>Bacillota</taxon>
        <taxon>Bacilli</taxon>
        <taxon>Bacillales</taxon>
        <taxon>Paenibacillaceae</taxon>
        <taxon>Cohnella</taxon>
    </lineage>
</organism>
<proteinExistence type="predicted"/>
<evidence type="ECO:0000313" key="3">
    <source>
        <dbReference type="Proteomes" id="UP000547209"/>
    </source>
</evidence>
<evidence type="ECO:0000256" key="1">
    <source>
        <dbReference type="SAM" id="Phobius"/>
    </source>
</evidence>
<keyword evidence="1" id="KW-1133">Transmembrane helix</keyword>
<gene>
    <name evidence="2" type="ORF">H7C19_03645</name>
</gene>
<protein>
    <submittedName>
        <fullName evidence="2">Uncharacterized protein</fullName>
    </submittedName>
</protein>
<feature type="transmembrane region" description="Helical" evidence="1">
    <location>
        <begin position="6"/>
        <end position="27"/>
    </location>
</feature>
<dbReference type="Proteomes" id="UP000547209">
    <property type="component" value="Unassembled WGS sequence"/>
</dbReference>
<evidence type="ECO:0000313" key="2">
    <source>
        <dbReference type="EMBL" id="MBB6669777.1"/>
    </source>
</evidence>
<dbReference type="AlphaFoldDB" id="A0A7X0RLM5"/>
<keyword evidence="1" id="KW-0812">Transmembrane</keyword>
<keyword evidence="3" id="KW-1185">Reference proteome</keyword>
<sequence length="69" mass="7693">MDTNIGIALVVIVMIAALAGTILVGFSRKNQEENPDYANRPVRNWTKLSAYYLVTIIVLAILFLLLMNI</sequence>
<feature type="transmembrane region" description="Helical" evidence="1">
    <location>
        <begin position="48"/>
        <end position="67"/>
    </location>
</feature>
<accession>A0A7X0RLM5</accession>
<name>A0A7X0RLM5_9BACL</name>
<dbReference type="EMBL" id="JACJVP010000004">
    <property type="protein sequence ID" value="MBB6669777.1"/>
    <property type="molecule type" value="Genomic_DNA"/>
</dbReference>
<keyword evidence="1" id="KW-0472">Membrane</keyword>
<comment type="caution">
    <text evidence="2">The sequence shown here is derived from an EMBL/GenBank/DDBJ whole genome shotgun (WGS) entry which is preliminary data.</text>
</comment>
<reference evidence="2 3" key="1">
    <citation type="submission" date="2020-08" db="EMBL/GenBank/DDBJ databases">
        <title>Cohnella phylogeny.</title>
        <authorList>
            <person name="Dunlap C."/>
        </authorList>
    </citation>
    <scope>NUCLEOTIDE SEQUENCE [LARGE SCALE GENOMIC DNA]</scope>
    <source>
        <strain evidence="2 3">DSM 28246</strain>
    </source>
</reference>